<evidence type="ECO:0000313" key="2">
    <source>
        <dbReference type="EMBL" id="VEU75918.1"/>
    </source>
</evidence>
<dbReference type="Proteomes" id="UP000289497">
    <property type="component" value="Chromosome"/>
</dbReference>
<reference evidence="2 3" key="1">
    <citation type="submission" date="2019-01" db="EMBL/GenBank/DDBJ databases">
        <authorList>
            <consortium name="Pathogen Informatics"/>
        </authorList>
    </citation>
    <scope>NUCLEOTIDE SEQUENCE [LARGE SCALE GENOMIC DNA]</scope>
    <source>
        <strain evidence="2 3">NCTC10179</strain>
    </source>
</reference>
<name>A0A449B5W4_9BACT</name>
<organism evidence="2 3">
    <name type="scientific">Mycoplasmopsis columboralis</name>
    <dbReference type="NCBI Taxonomy" id="171282"/>
    <lineage>
        <taxon>Bacteria</taxon>
        <taxon>Bacillati</taxon>
        <taxon>Mycoplasmatota</taxon>
        <taxon>Mycoplasmoidales</taxon>
        <taxon>Metamycoplasmataceae</taxon>
        <taxon>Mycoplasmopsis</taxon>
    </lineage>
</organism>
<proteinExistence type="predicted"/>
<sequence length="541" mass="64056">MTIILSLVFGFILFICGSVIALLFVILYYLRSFSGVILFRIDNINKRVLRLSDKYLFMSTIFDSKKNKFNTYKYITIESFLNFLNEKTSKKLQKYLNSETQFQSDLVISFDQINTSSSELNLTIFEKLILKLEKILNYKTTYVLKIISKNDGHFRCSISWHRNRVYAHENVNSLIKHQKKLNTFFQKKVVLAFALKPYFYINEIQPLEIISIYKHFGIPYKKSYIDIRDGFLYFVFAKRGQSSYLELVENVKQLNKNFLLTKYFIAGTIFTEENSSKIQNDSVQLLDKIRYCLFNILNNREHSDEYINVHSSIVLEDKYKEFVYHYNEYIKLNTNENFDLKSFKIKVYKSHNDSILSVREIVPKNFNVQYLEFFKKAPYLNYLFESSWYENIKNTLNENLNAKKAIGSNMVKVSQEVFLKSEITDSTISPTYLVYAYKNLFDYEKLRTKIETNYGYNMPTALYVDKIDKPLINVINYTKLKVIVIGEVISKRLNETRVFYDCINIVNLAKKNDIRIVYENPNLNLDPLIVEKAQIKAYFQK</sequence>
<evidence type="ECO:0000256" key="1">
    <source>
        <dbReference type="SAM" id="Phobius"/>
    </source>
</evidence>
<dbReference type="AlphaFoldDB" id="A0A449B5W4"/>
<dbReference type="NCBIfam" id="NF045955">
    <property type="entry name" value="MHO_4530_fam"/>
    <property type="match status" value="1"/>
</dbReference>
<keyword evidence="1" id="KW-0812">Transmembrane</keyword>
<dbReference type="KEGG" id="mcou:NCTC10179_00074"/>
<accession>A0A449B5W4</accession>
<dbReference type="RefSeq" id="WP_036434137.1">
    <property type="nucleotide sequence ID" value="NZ_LR215039.1"/>
</dbReference>
<gene>
    <name evidence="2" type="ORF">NCTC10179_00074</name>
</gene>
<keyword evidence="1" id="KW-0472">Membrane</keyword>
<dbReference type="EMBL" id="LR215039">
    <property type="protein sequence ID" value="VEU75918.1"/>
    <property type="molecule type" value="Genomic_DNA"/>
</dbReference>
<keyword evidence="3" id="KW-1185">Reference proteome</keyword>
<protein>
    <submittedName>
        <fullName evidence="2">Uncharacterized protein</fullName>
    </submittedName>
</protein>
<keyword evidence="1" id="KW-1133">Transmembrane helix</keyword>
<dbReference type="OrthoDB" id="401165at2"/>
<feature type="transmembrane region" description="Helical" evidence="1">
    <location>
        <begin position="7"/>
        <end position="30"/>
    </location>
</feature>
<evidence type="ECO:0000313" key="3">
    <source>
        <dbReference type="Proteomes" id="UP000289497"/>
    </source>
</evidence>